<dbReference type="InterPro" id="IPR057323">
    <property type="entry name" value="RHG40/28/18_ubiquitin"/>
</dbReference>
<dbReference type="GO" id="GO:0030833">
    <property type="term" value="P:regulation of actin filament polymerization"/>
    <property type="evidence" value="ECO:0007669"/>
    <property type="project" value="TreeGrafter"/>
</dbReference>
<dbReference type="AlphaFoldDB" id="A0A8B9LLN5"/>
<feature type="region of interest" description="Disordered" evidence="4">
    <location>
        <begin position="200"/>
        <end position="251"/>
    </location>
</feature>
<dbReference type="Pfam" id="PF25442">
    <property type="entry name" value="Ubiquitin_RHG40_C"/>
    <property type="match status" value="1"/>
</dbReference>
<feature type="domain" description="Rho-GAP" evidence="5">
    <location>
        <begin position="349"/>
        <end position="548"/>
    </location>
</feature>
<dbReference type="Ensembl" id="ENSAMXT00005057574.1">
    <property type="protein sequence ID" value="ENSAMXP00005053236.1"/>
    <property type="gene ID" value="ENSAMXG00005023851.1"/>
</dbReference>
<evidence type="ECO:0000256" key="3">
    <source>
        <dbReference type="SAM" id="Coils"/>
    </source>
</evidence>
<evidence type="ECO:0000259" key="5">
    <source>
        <dbReference type="PROSITE" id="PS50238"/>
    </source>
</evidence>
<evidence type="ECO:0000256" key="2">
    <source>
        <dbReference type="ARBA" id="ARBA00055252"/>
    </source>
</evidence>
<feature type="region of interest" description="Disordered" evidence="4">
    <location>
        <begin position="17"/>
        <end position="44"/>
    </location>
</feature>
<proteinExistence type="predicted"/>
<sequence>MSRQQAVQGVVLTGYTSSSAAFPQPPAPAPQHGAPAARRSSESTGVLLLKQQLQKRPEEVTGQLDDITQSCLGYVLRRTGHYNVQRSRPGEKPPYQRCSSQESLDELALDDYWKELAIIQHTGDTEPQEEVQLKVADEGEQEEAWLTEAGLATLFDESAADGEDSMVLLSTLTRTQAAAVEKRVETLKQTLRKRNKSYSVPDVRDIFKPPASQDTKDDESASSGGSDNTKKETVSSGEHSEAEPCGGGAETETDINLEVSFSEQALLSYKDGSKVTQPVNEADDKLPDFKVVRDKTGMTKVGDLAAADMKKVRRLVLIEMTALFDTAGIDLKTHKPLKIKVKESGLFGVPLSTVLEQDQKRVPGSRVPLIMQRLISHIEEEGLHTEGLLRVPGASTRVKAVCQELEQKFYDGLFPWETLKQHDAASLLKLFIRELPHPLLTVEYFSAFVSVLKFPTKKQQLQALNLLVLLLPESSRDTLKALLEFLQRVIDHKEQNKMTLNNVAVVMAPNIFMFKGFRSKFSEQQEFAMATGMANIVRLLIRYQNLLWTIPKFVMNQVRKQNTENQKKMNRDRAVKKLLKKMAYDRDKNSDKTEKNTETEGGFIRVQAPQFSKVSMAVQLTEELQASDILARFLSQDSSVSVKREDLCLYEIGGNIKERCLDEETYMKALLELNPSAEWVIKSVQR</sequence>
<dbReference type="Pfam" id="PF00620">
    <property type="entry name" value="RhoGAP"/>
    <property type="match status" value="1"/>
</dbReference>
<feature type="compositionally biased region" description="Basic and acidic residues" evidence="4">
    <location>
        <begin position="228"/>
        <end position="242"/>
    </location>
</feature>
<dbReference type="PANTHER" id="PTHR14963:SF6">
    <property type="entry name" value="RHO GTPASE-ACTIVATING PROTEIN 18"/>
    <property type="match status" value="1"/>
</dbReference>
<dbReference type="InterPro" id="IPR008936">
    <property type="entry name" value="Rho_GTPase_activation_prot"/>
</dbReference>
<evidence type="ECO:0000256" key="4">
    <source>
        <dbReference type="SAM" id="MobiDB-lite"/>
    </source>
</evidence>
<dbReference type="PROSITE" id="PS50238">
    <property type="entry name" value="RHOGAP"/>
    <property type="match status" value="1"/>
</dbReference>
<dbReference type="GO" id="GO:0007165">
    <property type="term" value="P:signal transduction"/>
    <property type="evidence" value="ECO:0007669"/>
    <property type="project" value="InterPro"/>
</dbReference>
<organism evidence="6 7">
    <name type="scientific">Astyanax mexicanus</name>
    <name type="common">Blind cave fish</name>
    <name type="synonym">Astyanax fasciatus mexicanus</name>
    <dbReference type="NCBI Taxonomy" id="7994"/>
    <lineage>
        <taxon>Eukaryota</taxon>
        <taxon>Metazoa</taxon>
        <taxon>Chordata</taxon>
        <taxon>Craniata</taxon>
        <taxon>Vertebrata</taxon>
        <taxon>Euteleostomi</taxon>
        <taxon>Actinopterygii</taxon>
        <taxon>Neopterygii</taxon>
        <taxon>Teleostei</taxon>
        <taxon>Ostariophysi</taxon>
        <taxon>Characiformes</taxon>
        <taxon>Characoidei</taxon>
        <taxon>Acestrorhamphidae</taxon>
        <taxon>Acestrorhamphinae</taxon>
        <taxon>Astyanax</taxon>
    </lineage>
</organism>
<comment type="function">
    <text evidence="2">GTPase activator for the Rho-type GTPases by converting them to an inactive GDP-bound state.</text>
</comment>
<dbReference type="OrthoDB" id="27680at2759"/>
<dbReference type="GO" id="GO:0005737">
    <property type="term" value="C:cytoplasm"/>
    <property type="evidence" value="ECO:0007669"/>
    <property type="project" value="TreeGrafter"/>
</dbReference>
<protein>
    <submittedName>
        <fullName evidence="6">Rho GTPase activating protein 18</fullName>
    </submittedName>
</protein>
<dbReference type="GO" id="GO:0051056">
    <property type="term" value="P:regulation of small GTPase mediated signal transduction"/>
    <property type="evidence" value="ECO:0007669"/>
    <property type="project" value="TreeGrafter"/>
</dbReference>
<evidence type="ECO:0000313" key="6">
    <source>
        <dbReference type="Ensembl" id="ENSAMXP00005053236.1"/>
    </source>
</evidence>
<dbReference type="CDD" id="cd04391">
    <property type="entry name" value="RhoGAP_ARHGAP18"/>
    <property type="match status" value="1"/>
</dbReference>
<name>A0A8B9LLN5_ASTMX</name>
<dbReference type="PANTHER" id="PTHR14963">
    <property type="entry name" value="RHO GTPASE ACTIVATING PROTEIN 18,19-RELATED"/>
    <property type="match status" value="1"/>
</dbReference>
<dbReference type="Gene3D" id="1.10.555.10">
    <property type="entry name" value="Rho GTPase activation protein"/>
    <property type="match status" value="1"/>
</dbReference>
<feature type="coiled-coil region" evidence="3">
    <location>
        <begin position="476"/>
        <end position="503"/>
    </location>
</feature>
<dbReference type="FunFam" id="1.10.555.10:FF:000018">
    <property type="entry name" value="Rho GTPase activating protein 28"/>
    <property type="match status" value="1"/>
</dbReference>
<evidence type="ECO:0000313" key="7">
    <source>
        <dbReference type="Proteomes" id="UP000694621"/>
    </source>
</evidence>
<keyword evidence="1" id="KW-0343">GTPase activation</keyword>
<dbReference type="SMART" id="SM00324">
    <property type="entry name" value="RhoGAP"/>
    <property type="match status" value="1"/>
</dbReference>
<accession>A0A8B9LLN5</accession>
<evidence type="ECO:0000256" key="1">
    <source>
        <dbReference type="ARBA" id="ARBA00022468"/>
    </source>
</evidence>
<dbReference type="SUPFAM" id="SSF48350">
    <property type="entry name" value="GTPase activation domain, GAP"/>
    <property type="match status" value="1"/>
</dbReference>
<reference evidence="6" key="1">
    <citation type="submission" date="2025-08" db="UniProtKB">
        <authorList>
            <consortium name="Ensembl"/>
        </authorList>
    </citation>
    <scope>IDENTIFICATION</scope>
</reference>
<dbReference type="InterPro" id="IPR000198">
    <property type="entry name" value="RhoGAP_dom"/>
</dbReference>
<dbReference type="GO" id="GO:0005096">
    <property type="term" value="F:GTPase activator activity"/>
    <property type="evidence" value="ECO:0007669"/>
    <property type="project" value="UniProtKB-KW"/>
</dbReference>
<dbReference type="Proteomes" id="UP000694621">
    <property type="component" value="Unplaced"/>
</dbReference>
<keyword evidence="3" id="KW-0175">Coiled coil</keyword>